<organism evidence="2 3">
    <name type="scientific">Athelia psychrophila</name>
    <dbReference type="NCBI Taxonomy" id="1759441"/>
    <lineage>
        <taxon>Eukaryota</taxon>
        <taxon>Fungi</taxon>
        <taxon>Dikarya</taxon>
        <taxon>Basidiomycota</taxon>
        <taxon>Agaricomycotina</taxon>
        <taxon>Agaricomycetes</taxon>
        <taxon>Agaricomycetidae</taxon>
        <taxon>Atheliales</taxon>
        <taxon>Atheliaceae</taxon>
        <taxon>Athelia</taxon>
    </lineage>
</organism>
<sequence length="65" mass="7025">MPVQSPAAVRRAPGQVSDGQGLVYALMTCGCHIPLFIGVHITTRKGFDWSNSGTIKSTHCVLERQ</sequence>
<reference evidence="2 3" key="1">
    <citation type="journal article" date="2016" name="Mol. Biol. Evol.">
        <title>Comparative Genomics of Early-Diverging Mushroom-Forming Fungi Provides Insights into the Origins of Lignocellulose Decay Capabilities.</title>
        <authorList>
            <person name="Nagy L.G."/>
            <person name="Riley R."/>
            <person name="Tritt A."/>
            <person name="Adam C."/>
            <person name="Daum C."/>
            <person name="Floudas D."/>
            <person name="Sun H."/>
            <person name="Yadav J.S."/>
            <person name="Pangilinan J."/>
            <person name="Larsson K.H."/>
            <person name="Matsuura K."/>
            <person name="Barry K."/>
            <person name="Labutti K."/>
            <person name="Kuo R."/>
            <person name="Ohm R.A."/>
            <person name="Bhattacharya S.S."/>
            <person name="Shirouzu T."/>
            <person name="Yoshinaga Y."/>
            <person name="Martin F.M."/>
            <person name="Grigoriev I.V."/>
            <person name="Hibbett D.S."/>
        </authorList>
    </citation>
    <scope>NUCLEOTIDE SEQUENCE [LARGE SCALE GENOMIC DNA]</scope>
    <source>
        <strain evidence="2 3">CBS 109695</strain>
    </source>
</reference>
<dbReference type="AlphaFoldDB" id="A0A166H4N6"/>
<evidence type="ECO:0000313" key="2">
    <source>
        <dbReference type="EMBL" id="KZP18476.1"/>
    </source>
</evidence>
<keyword evidence="1" id="KW-0472">Membrane</keyword>
<accession>A0A166H4N6</accession>
<protein>
    <submittedName>
        <fullName evidence="2">Uncharacterized protein</fullName>
    </submittedName>
</protein>
<gene>
    <name evidence="2" type="ORF">FIBSPDRAFT_592674</name>
</gene>
<keyword evidence="3" id="KW-1185">Reference proteome</keyword>
<feature type="transmembrane region" description="Helical" evidence="1">
    <location>
        <begin position="21"/>
        <end position="41"/>
    </location>
</feature>
<proteinExistence type="predicted"/>
<dbReference type="Proteomes" id="UP000076532">
    <property type="component" value="Unassembled WGS sequence"/>
</dbReference>
<evidence type="ECO:0000313" key="3">
    <source>
        <dbReference type="Proteomes" id="UP000076532"/>
    </source>
</evidence>
<name>A0A166H4N6_9AGAM</name>
<evidence type="ECO:0000256" key="1">
    <source>
        <dbReference type="SAM" id="Phobius"/>
    </source>
</evidence>
<keyword evidence="1" id="KW-0812">Transmembrane</keyword>
<keyword evidence="1" id="KW-1133">Transmembrane helix</keyword>
<dbReference type="EMBL" id="KV417572">
    <property type="protein sequence ID" value="KZP18476.1"/>
    <property type="molecule type" value="Genomic_DNA"/>
</dbReference>